<reference evidence="3" key="1">
    <citation type="submission" date="2016-01" db="EMBL/GenBank/DDBJ databases">
        <title>Isolation and Characterization of Enterobacteria phage CBB.</title>
        <authorList>
            <person name="Buttimer C.T.H."/>
            <person name="Hendrix H."/>
            <person name="Alexandre H."/>
            <person name="O'Mahony J."/>
            <person name="Lavigne R."/>
            <person name="Coffey A."/>
        </authorList>
    </citation>
    <scope>NUCLEOTIDE SEQUENCE [LARGE SCALE GENOMIC DNA]</scope>
</reference>
<organism evidence="2 3">
    <name type="scientific">Pectobacterium phage vB_PcaM_CBB</name>
    <dbReference type="NCBI Taxonomy" id="2772511"/>
    <lineage>
        <taxon>Viruses</taxon>
        <taxon>Duplodnaviria</taxon>
        <taxon>Heunggongvirae</taxon>
        <taxon>Uroviricota</taxon>
        <taxon>Caudoviricetes</taxon>
        <taxon>Mimasvirus</taxon>
        <taxon>Mimasvirus CBB</taxon>
    </lineage>
</organism>
<dbReference type="GO" id="GO:0030163">
    <property type="term" value="P:protein catabolic process"/>
    <property type="evidence" value="ECO:0007669"/>
    <property type="project" value="InterPro"/>
</dbReference>
<keyword evidence="2" id="KW-0645">Protease</keyword>
<proteinExistence type="predicted"/>
<dbReference type="Pfam" id="PF02617">
    <property type="entry name" value="ClpS"/>
    <property type="match status" value="1"/>
</dbReference>
<dbReference type="Proteomes" id="UP000223891">
    <property type="component" value="Segment"/>
</dbReference>
<dbReference type="Gene3D" id="3.30.1390.10">
    <property type="match status" value="1"/>
</dbReference>
<sequence length="177" mass="20085">MKNIVREVFSLPAMDVVKASYKDSVYYIAGSSDITEYVSTIKNSFDINELEAIKHGLNAFLKDNPKNNTLAVPMFNVVIVDSPKTNTDYIINIVNDIFRKDIDQAHEIVDTIHYNGSAVVGTYTYEIAHTFACMVETANMQMEQELETDIIPVYTSNSMDSLEVLEKLIRRDFPEDI</sequence>
<protein>
    <submittedName>
        <fullName evidence="2">ATP-dependent Clp protease</fullName>
    </submittedName>
</protein>
<dbReference type="EMBL" id="KU574722">
    <property type="protein sequence ID" value="AMM43882.1"/>
    <property type="molecule type" value="Genomic_DNA"/>
</dbReference>
<keyword evidence="3" id="KW-1185">Reference proteome</keyword>
<gene>
    <name evidence="2" type="ORF">CBB_319</name>
</gene>
<dbReference type="GO" id="GO:0006508">
    <property type="term" value="P:proteolysis"/>
    <property type="evidence" value="ECO:0007669"/>
    <property type="project" value="UniProtKB-KW"/>
</dbReference>
<evidence type="ECO:0000313" key="3">
    <source>
        <dbReference type="Proteomes" id="UP000223891"/>
    </source>
</evidence>
<dbReference type="SMR" id="A0A1L2CV28"/>
<accession>A0A1L2CV28</accession>
<dbReference type="SUPFAM" id="SSF54736">
    <property type="entry name" value="ClpS-like"/>
    <property type="match status" value="1"/>
</dbReference>
<dbReference type="InterPro" id="IPR003769">
    <property type="entry name" value="ClpS_core"/>
</dbReference>
<dbReference type="GO" id="GO:0008233">
    <property type="term" value="F:peptidase activity"/>
    <property type="evidence" value="ECO:0007669"/>
    <property type="project" value="UniProtKB-KW"/>
</dbReference>
<keyword evidence="2" id="KW-0378">Hydrolase</keyword>
<feature type="domain" description="Adaptor protein ClpS core" evidence="1">
    <location>
        <begin position="73"/>
        <end position="146"/>
    </location>
</feature>
<evidence type="ECO:0000259" key="1">
    <source>
        <dbReference type="Pfam" id="PF02617"/>
    </source>
</evidence>
<name>A0A1L2CV28_9CAUD</name>
<dbReference type="InterPro" id="IPR014719">
    <property type="entry name" value="Ribosomal_bL12_C/ClpS-like"/>
</dbReference>
<evidence type="ECO:0000313" key="2">
    <source>
        <dbReference type="EMBL" id="AMM43882.1"/>
    </source>
</evidence>